<evidence type="ECO:0000256" key="1">
    <source>
        <dbReference type="SAM" id="MobiDB-lite"/>
    </source>
</evidence>
<proteinExistence type="predicted"/>
<dbReference type="RefSeq" id="XP_019013180.1">
    <property type="nucleotide sequence ID" value="XM_019154440.1"/>
</dbReference>
<dbReference type="Proteomes" id="UP000094020">
    <property type="component" value="Chromosome 6"/>
</dbReference>
<organism evidence="2">
    <name type="scientific">Kwoniella pini CBS 10737</name>
    <dbReference type="NCBI Taxonomy" id="1296096"/>
    <lineage>
        <taxon>Eukaryota</taxon>
        <taxon>Fungi</taxon>
        <taxon>Dikarya</taxon>
        <taxon>Basidiomycota</taxon>
        <taxon>Agaricomycotina</taxon>
        <taxon>Tremellomycetes</taxon>
        <taxon>Tremellales</taxon>
        <taxon>Cryptococcaceae</taxon>
        <taxon>Kwoniella</taxon>
    </lineage>
</organism>
<keyword evidence="4" id="KW-1185">Reference proteome</keyword>
<evidence type="ECO:0000313" key="4">
    <source>
        <dbReference type="Proteomes" id="UP000094020"/>
    </source>
</evidence>
<evidence type="ECO:0000313" key="3">
    <source>
        <dbReference type="EMBL" id="WWC71183.1"/>
    </source>
</evidence>
<protein>
    <submittedName>
        <fullName evidence="2">Uncharacterized protein</fullName>
    </submittedName>
</protein>
<reference evidence="3" key="4">
    <citation type="submission" date="2024-02" db="EMBL/GenBank/DDBJ databases">
        <title>Comparative genomics of Cryptococcus and Kwoniella reveals pathogenesis evolution and contrasting modes of karyotype evolution via chromosome fusion or intercentromeric recombination.</title>
        <authorList>
            <person name="Coelho M.A."/>
            <person name="David-Palma M."/>
            <person name="Shea T."/>
            <person name="Bowers K."/>
            <person name="McGinley-Smith S."/>
            <person name="Mohammad A.W."/>
            <person name="Gnirke A."/>
            <person name="Yurkov A.M."/>
            <person name="Nowrousian M."/>
            <person name="Sun S."/>
            <person name="Cuomo C.A."/>
            <person name="Heitman J."/>
        </authorList>
    </citation>
    <scope>NUCLEOTIDE SEQUENCE</scope>
    <source>
        <strain evidence="3">CBS 10737</strain>
    </source>
</reference>
<feature type="region of interest" description="Disordered" evidence="1">
    <location>
        <begin position="1"/>
        <end position="29"/>
    </location>
</feature>
<evidence type="ECO:0000313" key="2">
    <source>
        <dbReference type="EMBL" id="OCF51961.1"/>
    </source>
</evidence>
<dbReference type="EMBL" id="CP144524">
    <property type="protein sequence ID" value="WWC71183.1"/>
    <property type="molecule type" value="Genomic_DNA"/>
</dbReference>
<feature type="region of interest" description="Disordered" evidence="1">
    <location>
        <begin position="55"/>
        <end position="105"/>
    </location>
</feature>
<feature type="compositionally biased region" description="Basic and acidic residues" evidence="1">
    <location>
        <begin position="11"/>
        <end position="21"/>
    </location>
</feature>
<feature type="compositionally biased region" description="Polar residues" evidence="1">
    <location>
        <begin position="80"/>
        <end position="90"/>
    </location>
</feature>
<reference evidence="2" key="3">
    <citation type="submission" date="2016-07" db="EMBL/GenBank/DDBJ databases">
        <title>Evolution of pathogenesis and genome organization in the Tremellales.</title>
        <authorList>
            <person name="Cuomo C."/>
            <person name="Litvintseva A."/>
            <person name="Heitman J."/>
            <person name="Chen Y."/>
            <person name="Sun S."/>
            <person name="Springer D."/>
            <person name="Dromer F."/>
            <person name="Young S."/>
            <person name="Zeng Q."/>
            <person name="Chapman S."/>
            <person name="Gujja S."/>
            <person name="Saif S."/>
            <person name="Birren B."/>
        </authorList>
    </citation>
    <scope>NUCLEOTIDE SEQUENCE</scope>
    <source>
        <strain evidence="2">CBS 10737</strain>
    </source>
</reference>
<gene>
    <name evidence="2" type="ORF">I206_02678</name>
    <name evidence="3" type="ORF">I206_105136</name>
</gene>
<feature type="compositionally biased region" description="Polar residues" evidence="1">
    <location>
        <begin position="1"/>
        <end position="10"/>
    </location>
</feature>
<dbReference type="EMBL" id="KV700115">
    <property type="protein sequence ID" value="OCF51961.1"/>
    <property type="molecule type" value="Genomic_DNA"/>
</dbReference>
<dbReference type="AlphaFoldDB" id="A0A1B9I969"/>
<name>A0A1B9I969_9TREE</name>
<dbReference type="KEGG" id="kpin:30171047"/>
<sequence>MTETTSQQYTKETDPNDHSERSSVFQPWKLRDFRKGPDVERKKLAMDEAAADMRTGTGWTDDFDDRWGPSLHTGHFTGEAMSSSSPGSTTLDEKSTRTKSTALMPVWLQQIVPGWKSKSSEEN</sequence>
<accession>A0A1B9I969</accession>
<reference evidence="3" key="2">
    <citation type="submission" date="2013-07" db="EMBL/GenBank/DDBJ databases">
        <authorList>
            <consortium name="The Broad Institute Genome Sequencing Platform"/>
            <person name="Cuomo C."/>
            <person name="Litvintseva A."/>
            <person name="Chen Y."/>
            <person name="Heitman J."/>
            <person name="Sun S."/>
            <person name="Springer D."/>
            <person name="Dromer F."/>
            <person name="Young S.K."/>
            <person name="Zeng Q."/>
            <person name="Gargeya S."/>
            <person name="Fitzgerald M."/>
            <person name="Abouelleil A."/>
            <person name="Alvarado L."/>
            <person name="Berlin A.M."/>
            <person name="Chapman S.B."/>
            <person name="Dewar J."/>
            <person name="Goldberg J."/>
            <person name="Griggs A."/>
            <person name="Gujja S."/>
            <person name="Hansen M."/>
            <person name="Howarth C."/>
            <person name="Imamovic A."/>
            <person name="Larimer J."/>
            <person name="McCowan C."/>
            <person name="Murphy C."/>
            <person name="Pearson M."/>
            <person name="Priest M."/>
            <person name="Roberts A."/>
            <person name="Saif S."/>
            <person name="Shea T."/>
            <person name="Sykes S."/>
            <person name="Wortman J."/>
            <person name="Nusbaum C."/>
            <person name="Birren B."/>
        </authorList>
    </citation>
    <scope>NUCLEOTIDE SEQUENCE</scope>
    <source>
        <strain evidence="3">CBS 10737</strain>
    </source>
</reference>
<dbReference type="GeneID" id="30171047"/>
<reference evidence="2" key="1">
    <citation type="submission" date="2013-07" db="EMBL/GenBank/DDBJ databases">
        <title>The Genome Sequence of Cryptococcus pinus CBS10737.</title>
        <authorList>
            <consortium name="The Broad Institute Genome Sequencing Platform"/>
            <person name="Cuomo C."/>
            <person name="Litvintseva A."/>
            <person name="Chen Y."/>
            <person name="Heitman J."/>
            <person name="Sun S."/>
            <person name="Springer D."/>
            <person name="Dromer F."/>
            <person name="Young S.K."/>
            <person name="Zeng Q."/>
            <person name="Gargeya S."/>
            <person name="Fitzgerald M."/>
            <person name="Abouelleil A."/>
            <person name="Alvarado L."/>
            <person name="Berlin A.M."/>
            <person name="Chapman S.B."/>
            <person name="Dewar J."/>
            <person name="Goldberg J."/>
            <person name="Griggs A."/>
            <person name="Gujja S."/>
            <person name="Hansen M."/>
            <person name="Howarth C."/>
            <person name="Imamovic A."/>
            <person name="Larimer J."/>
            <person name="McCowan C."/>
            <person name="Murphy C."/>
            <person name="Pearson M."/>
            <person name="Priest M."/>
            <person name="Roberts A."/>
            <person name="Saif S."/>
            <person name="Shea T."/>
            <person name="Sykes S."/>
            <person name="Wortman J."/>
            <person name="Nusbaum C."/>
            <person name="Birren B."/>
        </authorList>
    </citation>
    <scope>NUCLEOTIDE SEQUENCE [LARGE SCALE GENOMIC DNA]</scope>
    <source>
        <strain evidence="2">CBS 10737</strain>
    </source>
</reference>